<comment type="caution">
    <text evidence="6">The sequence shown here is derived from an EMBL/GenBank/DDBJ whole genome shotgun (WGS) entry which is preliminary data.</text>
</comment>
<dbReference type="InterPro" id="IPR000375">
    <property type="entry name" value="Dynamin_stalk"/>
</dbReference>
<dbReference type="SMART" id="SM00053">
    <property type="entry name" value="DYNc"/>
    <property type="match status" value="1"/>
</dbReference>
<dbReference type="PANTHER" id="PTHR11566:SF215">
    <property type="entry name" value="DYNAMIN GTPASE"/>
    <property type="match status" value="1"/>
</dbReference>
<feature type="region of interest" description="Disordered" evidence="3">
    <location>
        <begin position="407"/>
        <end position="435"/>
    </location>
</feature>
<dbReference type="GO" id="GO:0008017">
    <property type="term" value="F:microtubule binding"/>
    <property type="evidence" value="ECO:0007669"/>
    <property type="project" value="TreeGrafter"/>
</dbReference>
<dbReference type="EMBL" id="NKCI01000006">
    <property type="protein sequence ID" value="RSL71579.1"/>
    <property type="molecule type" value="Genomic_DNA"/>
</dbReference>
<feature type="domain" description="Dynamin-type G" evidence="5">
    <location>
        <begin position="33"/>
        <end position="321"/>
    </location>
</feature>
<dbReference type="InterPro" id="IPR022812">
    <property type="entry name" value="Dynamin"/>
</dbReference>
<dbReference type="GO" id="GO:0000266">
    <property type="term" value="P:mitochondrial fission"/>
    <property type="evidence" value="ECO:0007669"/>
    <property type="project" value="TreeGrafter"/>
</dbReference>
<dbReference type="Pfam" id="PF00350">
    <property type="entry name" value="Dynamin_N"/>
    <property type="match status" value="1"/>
</dbReference>
<keyword evidence="7" id="KW-1185">Reference proteome</keyword>
<accession>A0A428R230</accession>
<proteinExistence type="predicted"/>
<evidence type="ECO:0000256" key="3">
    <source>
        <dbReference type="SAM" id="MobiDB-lite"/>
    </source>
</evidence>
<feature type="compositionally biased region" description="Basic and acidic residues" evidence="3">
    <location>
        <begin position="416"/>
        <end position="425"/>
    </location>
</feature>
<dbReference type="GO" id="GO:0005874">
    <property type="term" value="C:microtubule"/>
    <property type="evidence" value="ECO:0007669"/>
    <property type="project" value="TreeGrafter"/>
</dbReference>
<dbReference type="GO" id="GO:0048312">
    <property type="term" value="P:intracellular distribution of mitochondria"/>
    <property type="evidence" value="ECO:0007669"/>
    <property type="project" value="TreeGrafter"/>
</dbReference>
<dbReference type="GO" id="GO:0005739">
    <property type="term" value="C:mitochondrion"/>
    <property type="evidence" value="ECO:0007669"/>
    <property type="project" value="TreeGrafter"/>
</dbReference>
<name>A0A428R230_9HYPO</name>
<dbReference type="GO" id="GO:0003924">
    <property type="term" value="F:GTPase activity"/>
    <property type="evidence" value="ECO:0007669"/>
    <property type="project" value="InterPro"/>
</dbReference>
<sequence length="726" mass="82029">MALSKPAKSSVGLGNRVLLDKMDKLRGLGISNLVSLPQMVVVGDQSAGKSSVLESLTGFHFPRSVTLCTRHATEIICRREETQNIVISIQPADPNNTEAHKFRRETKDLNAEEFAQIFVDAAKVMGIKSGSDDGSTGSAFSRDILRVEISGPNEDHLTVIDVPGMFENVTPGVTTKEDIDLVKNMVRNYIKESRTIILAVVPCTGDIANQKILTLAKEVDPEGKRTLGVLTKPDLAVEQATKSVVVNLVKGDRRDLVLGYCVVKNRGADDTSSSAEERNHEEENFFREAPWSKLPADRLGIPALKTRLQHLLMDRIKSEFPKVRSDLMTMLKKNEALLENMGESRSTTEQQRVYLGRIASRFTQIKNCGLDAYYSRHKIFHEQEELRLITRIREINEAFANVVFDKGHTRNFQPPGEKESEKSDSGDSDVESQETIRDDLYNDEMTFVIPLVGEMELGDSILHEAYRCPDPEDDILAFIEREYRSSRGYELGTFGGEMLPTNFKEQSKKWSPMARAHVSNAILIVHHFIRSVLDASCLDDTIRDELWNFIVDDLQERYRRAVDHTEFLLEVEFEGKSITYSPAFNKKLHGTKFAQVEELGKKIERTIKSFPDTDLAGSHARKMIENGFGKSNDLASTCRNIHDVLHTFYDFARTRFVDVICQQVIDHFLLYSPNGPLTVLSEELILHMTPENLETIAGEEMCSRDRREKLTFDVANLKEALKILRG</sequence>
<evidence type="ECO:0000313" key="6">
    <source>
        <dbReference type="EMBL" id="RSL71579.1"/>
    </source>
</evidence>
<evidence type="ECO:0000256" key="2">
    <source>
        <dbReference type="ARBA" id="ARBA00023134"/>
    </source>
</evidence>
<dbReference type="GO" id="GO:0016020">
    <property type="term" value="C:membrane"/>
    <property type="evidence" value="ECO:0007669"/>
    <property type="project" value="TreeGrafter"/>
</dbReference>
<dbReference type="AlphaFoldDB" id="A0A428R230"/>
<dbReference type="OrthoDB" id="415706at2759"/>
<dbReference type="Proteomes" id="UP000288168">
    <property type="component" value="Unassembled WGS sequence"/>
</dbReference>
<keyword evidence="1" id="KW-0547">Nucleotide-binding</keyword>
<dbReference type="InterPro" id="IPR001401">
    <property type="entry name" value="Dynamin_GTPase"/>
</dbReference>
<dbReference type="InterPro" id="IPR020850">
    <property type="entry name" value="GED_dom"/>
</dbReference>
<dbReference type="CDD" id="cd08771">
    <property type="entry name" value="DLP_1"/>
    <property type="match status" value="1"/>
</dbReference>
<dbReference type="PROSITE" id="PS51388">
    <property type="entry name" value="GED"/>
    <property type="match status" value="1"/>
</dbReference>
<dbReference type="GO" id="GO:0006897">
    <property type="term" value="P:endocytosis"/>
    <property type="evidence" value="ECO:0007669"/>
    <property type="project" value="TreeGrafter"/>
</dbReference>
<dbReference type="SUPFAM" id="SSF52540">
    <property type="entry name" value="P-loop containing nucleoside triphosphate hydrolases"/>
    <property type="match status" value="1"/>
</dbReference>
<dbReference type="Pfam" id="PF01031">
    <property type="entry name" value="Dynamin_M"/>
    <property type="match status" value="1"/>
</dbReference>
<feature type="domain" description="GED" evidence="4">
    <location>
        <begin position="638"/>
        <end position="726"/>
    </location>
</feature>
<dbReference type="FunFam" id="3.40.50.300:FF:001425">
    <property type="entry name" value="Dynamin GTPase, putative"/>
    <property type="match status" value="1"/>
</dbReference>
<reference evidence="6 7" key="1">
    <citation type="submission" date="2017-06" db="EMBL/GenBank/DDBJ databases">
        <title>Comparative genomic analysis of Ambrosia Fusariam Clade fungi.</title>
        <authorList>
            <person name="Stajich J.E."/>
            <person name="Carrillo J."/>
            <person name="Kijimoto T."/>
            <person name="Eskalen A."/>
            <person name="O'Donnell K."/>
            <person name="Kasson M."/>
        </authorList>
    </citation>
    <scope>NUCLEOTIDE SEQUENCE [LARGE SCALE GENOMIC DNA]</scope>
    <source>
        <strain evidence="6 7">NRRL62584</strain>
    </source>
</reference>
<evidence type="ECO:0000313" key="7">
    <source>
        <dbReference type="Proteomes" id="UP000288168"/>
    </source>
</evidence>
<evidence type="ECO:0000259" key="5">
    <source>
        <dbReference type="PROSITE" id="PS51718"/>
    </source>
</evidence>
<dbReference type="InterPro" id="IPR045063">
    <property type="entry name" value="Dynamin_N"/>
</dbReference>
<evidence type="ECO:0000256" key="1">
    <source>
        <dbReference type="ARBA" id="ARBA00022741"/>
    </source>
</evidence>
<dbReference type="InterPro" id="IPR030381">
    <property type="entry name" value="G_DYNAMIN_dom"/>
</dbReference>
<evidence type="ECO:0000259" key="4">
    <source>
        <dbReference type="PROSITE" id="PS51388"/>
    </source>
</evidence>
<gene>
    <name evidence="6" type="ORF">CEP54_001244</name>
</gene>
<dbReference type="InterPro" id="IPR027417">
    <property type="entry name" value="P-loop_NTPase"/>
</dbReference>
<dbReference type="GO" id="GO:0016559">
    <property type="term" value="P:peroxisome fission"/>
    <property type="evidence" value="ECO:0007669"/>
    <property type="project" value="TreeGrafter"/>
</dbReference>
<keyword evidence="2" id="KW-0342">GTP-binding</keyword>
<dbReference type="PROSITE" id="PS51718">
    <property type="entry name" value="G_DYNAMIN_2"/>
    <property type="match status" value="1"/>
</dbReference>
<dbReference type="PANTHER" id="PTHR11566">
    <property type="entry name" value="DYNAMIN"/>
    <property type="match status" value="1"/>
</dbReference>
<protein>
    <submittedName>
        <fullName evidence="6">Uncharacterized protein</fullName>
    </submittedName>
</protein>
<dbReference type="Gene3D" id="3.40.50.300">
    <property type="entry name" value="P-loop containing nucleotide triphosphate hydrolases"/>
    <property type="match status" value="1"/>
</dbReference>
<dbReference type="GO" id="GO:0005525">
    <property type="term" value="F:GTP binding"/>
    <property type="evidence" value="ECO:0007669"/>
    <property type="project" value="InterPro"/>
</dbReference>
<dbReference type="PRINTS" id="PR00195">
    <property type="entry name" value="DYNAMIN"/>
</dbReference>
<dbReference type="STRING" id="1325734.A0A428R230"/>
<organism evidence="6 7">
    <name type="scientific">Fusarium duplospermum</name>
    <dbReference type="NCBI Taxonomy" id="1325734"/>
    <lineage>
        <taxon>Eukaryota</taxon>
        <taxon>Fungi</taxon>
        <taxon>Dikarya</taxon>
        <taxon>Ascomycota</taxon>
        <taxon>Pezizomycotina</taxon>
        <taxon>Sordariomycetes</taxon>
        <taxon>Hypocreomycetidae</taxon>
        <taxon>Hypocreales</taxon>
        <taxon>Nectriaceae</taxon>
        <taxon>Fusarium</taxon>
        <taxon>Fusarium solani species complex</taxon>
    </lineage>
</organism>